<evidence type="ECO:0000313" key="3">
    <source>
        <dbReference type="Proteomes" id="UP000832034"/>
    </source>
</evidence>
<accession>A0ABY4ED86</accession>
<evidence type="ECO:0000313" key="2">
    <source>
        <dbReference type="EMBL" id="UOO93184.1"/>
    </source>
</evidence>
<gene>
    <name evidence="2" type="ORF">LVJ81_03890</name>
</gene>
<keyword evidence="1" id="KW-0812">Transmembrane</keyword>
<name>A0ABY4ED86_VITST</name>
<feature type="transmembrane region" description="Helical" evidence="1">
    <location>
        <begin position="15"/>
        <end position="38"/>
    </location>
</feature>
<evidence type="ECO:0008006" key="4">
    <source>
        <dbReference type="Google" id="ProtNLM"/>
    </source>
</evidence>
<keyword evidence="1" id="KW-1133">Transmembrane helix</keyword>
<sequence>MQLDPRLPHTPREGAIYGAIICFLTSLFMTVLNVYWMMGGLHQQALLAIFKWWPLMFVIAMVIEPMLIGRLAEKAMHKLSPPTDSGNAKIMFRLIFTVFGMSLAMTSIGIMLSKGLHANFAVTLWHQWPRNFFIVLLAEALVIQPIARTAMLKLHQKTIAV</sequence>
<keyword evidence="3" id="KW-1185">Reference proteome</keyword>
<evidence type="ECO:0000256" key="1">
    <source>
        <dbReference type="SAM" id="Phobius"/>
    </source>
</evidence>
<dbReference type="RefSeq" id="WP_019957514.1">
    <property type="nucleotide sequence ID" value="NZ_CP091512.1"/>
</dbReference>
<keyword evidence="1" id="KW-0472">Membrane</keyword>
<dbReference type="Proteomes" id="UP000832034">
    <property type="component" value="Chromosome"/>
</dbReference>
<dbReference type="EMBL" id="CP091512">
    <property type="protein sequence ID" value="UOO93184.1"/>
    <property type="molecule type" value="Genomic_DNA"/>
</dbReference>
<proteinExistence type="predicted"/>
<reference evidence="2" key="2">
    <citation type="journal article" date="2022" name="Res Sq">
        <title>Evolution of multicellular longitudinally dividing oral cavity symbionts (Neisseriaceae).</title>
        <authorList>
            <person name="Nyongesa S."/>
            <person name="Weber P."/>
            <person name="Bernet E."/>
            <person name="Pullido F."/>
            <person name="Nieckarz M."/>
            <person name="Delaby M."/>
            <person name="Nieves C."/>
            <person name="Viehboeck T."/>
            <person name="Krause N."/>
            <person name="Rivera-Millot A."/>
            <person name="Nakamura A."/>
            <person name="Vischer N."/>
            <person name="VanNieuwenhze M."/>
            <person name="Brun Y."/>
            <person name="Cava F."/>
            <person name="Bulgheresi S."/>
            <person name="Veyrier F."/>
        </authorList>
    </citation>
    <scope>NUCLEOTIDE SEQUENCE</scope>
    <source>
        <strain evidence="2">SAG 1488-6</strain>
    </source>
</reference>
<feature type="transmembrane region" description="Helical" evidence="1">
    <location>
        <begin position="132"/>
        <end position="151"/>
    </location>
</feature>
<feature type="transmembrane region" description="Helical" evidence="1">
    <location>
        <begin position="50"/>
        <end position="69"/>
    </location>
</feature>
<protein>
    <recommendedName>
        <fullName evidence="4">DUF2798 domain-containing protein</fullName>
    </recommendedName>
</protein>
<dbReference type="InterPro" id="IPR021529">
    <property type="entry name" value="DUF2798"/>
</dbReference>
<dbReference type="Pfam" id="PF11391">
    <property type="entry name" value="DUF2798"/>
    <property type="match status" value="2"/>
</dbReference>
<organism evidence="2 3">
    <name type="scientific">Vitreoscilla stercoraria</name>
    <dbReference type="NCBI Taxonomy" id="61"/>
    <lineage>
        <taxon>Bacteria</taxon>
        <taxon>Pseudomonadati</taxon>
        <taxon>Pseudomonadota</taxon>
        <taxon>Betaproteobacteria</taxon>
        <taxon>Neisseriales</taxon>
        <taxon>Neisseriaceae</taxon>
        <taxon>Vitreoscilla</taxon>
    </lineage>
</organism>
<feature type="transmembrane region" description="Helical" evidence="1">
    <location>
        <begin position="90"/>
        <end position="112"/>
    </location>
</feature>
<reference evidence="2" key="1">
    <citation type="submission" date="2021-12" db="EMBL/GenBank/DDBJ databases">
        <authorList>
            <person name="Veyrier F.J."/>
        </authorList>
    </citation>
    <scope>NUCLEOTIDE SEQUENCE</scope>
    <source>
        <strain evidence="2">SAG 1488-6</strain>
    </source>
</reference>